<name>A0A9N7VAP6_PLEPL</name>
<evidence type="ECO:0000313" key="2">
    <source>
        <dbReference type="EMBL" id="CAB1449107.1"/>
    </source>
</evidence>
<evidence type="ECO:0000313" key="3">
    <source>
        <dbReference type="Proteomes" id="UP001153269"/>
    </source>
</evidence>
<feature type="compositionally biased region" description="Basic and acidic residues" evidence="1">
    <location>
        <begin position="22"/>
        <end position="80"/>
    </location>
</feature>
<organism evidence="2 3">
    <name type="scientific">Pleuronectes platessa</name>
    <name type="common">European plaice</name>
    <dbReference type="NCBI Taxonomy" id="8262"/>
    <lineage>
        <taxon>Eukaryota</taxon>
        <taxon>Metazoa</taxon>
        <taxon>Chordata</taxon>
        <taxon>Craniata</taxon>
        <taxon>Vertebrata</taxon>
        <taxon>Euteleostomi</taxon>
        <taxon>Actinopterygii</taxon>
        <taxon>Neopterygii</taxon>
        <taxon>Teleostei</taxon>
        <taxon>Neoteleostei</taxon>
        <taxon>Acanthomorphata</taxon>
        <taxon>Carangaria</taxon>
        <taxon>Pleuronectiformes</taxon>
        <taxon>Pleuronectoidei</taxon>
        <taxon>Pleuronectidae</taxon>
        <taxon>Pleuronectes</taxon>
    </lineage>
</organism>
<sequence length="117" mass="13335">SKLFLNLLVRERSTLTQLRAGSVREKRQSRDTPRDTPRDKRRDTLTSHAERHAERHADKTAERHADKTAERHAERHADKPARTLCKYTLSYVCENTGLDLQQTQAERLGLGSIGGSC</sequence>
<accession>A0A9N7VAP6</accession>
<dbReference type="EMBL" id="CADEAL010004002">
    <property type="protein sequence ID" value="CAB1449107.1"/>
    <property type="molecule type" value="Genomic_DNA"/>
</dbReference>
<reference evidence="2" key="1">
    <citation type="submission" date="2020-03" db="EMBL/GenBank/DDBJ databases">
        <authorList>
            <person name="Weist P."/>
        </authorList>
    </citation>
    <scope>NUCLEOTIDE SEQUENCE</scope>
</reference>
<feature type="non-terminal residue" evidence="2">
    <location>
        <position position="117"/>
    </location>
</feature>
<proteinExistence type="predicted"/>
<dbReference type="Proteomes" id="UP001153269">
    <property type="component" value="Unassembled WGS sequence"/>
</dbReference>
<dbReference type="AlphaFoldDB" id="A0A9N7VAP6"/>
<protein>
    <submittedName>
        <fullName evidence="2">Uncharacterized protein</fullName>
    </submittedName>
</protein>
<gene>
    <name evidence="2" type="ORF">PLEPLA_LOCUS36787</name>
</gene>
<keyword evidence="3" id="KW-1185">Reference proteome</keyword>
<evidence type="ECO:0000256" key="1">
    <source>
        <dbReference type="SAM" id="MobiDB-lite"/>
    </source>
</evidence>
<comment type="caution">
    <text evidence="2">The sequence shown here is derived from an EMBL/GenBank/DDBJ whole genome shotgun (WGS) entry which is preliminary data.</text>
</comment>
<feature type="region of interest" description="Disordered" evidence="1">
    <location>
        <begin position="19"/>
        <end position="80"/>
    </location>
</feature>